<organism evidence="1 2">
    <name type="scientific">Aegilops tauschii subsp. strangulata</name>
    <name type="common">Goatgrass</name>
    <dbReference type="NCBI Taxonomy" id="200361"/>
    <lineage>
        <taxon>Eukaryota</taxon>
        <taxon>Viridiplantae</taxon>
        <taxon>Streptophyta</taxon>
        <taxon>Embryophyta</taxon>
        <taxon>Tracheophyta</taxon>
        <taxon>Spermatophyta</taxon>
        <taxon>Magnoliopsida</taxon>
        <taxon>Liliopsida</taxon>
        <taxon>Poales</taxon>
        <taxon>Poaceae</taxon>
        <taxon>BOP clade</taxon>
        <taxon>Pooideae</taxon>
        <taxon>Triticodae</taxon>
        <taxon>Triticeae</taxon>
        <taxon>Triticinae</taxon>
        <taxon>Aegilops</taxon>
    </lineage>
</organism>
<evidence type="ECO:0000313" key="1">
    <source>
        <dbReference type="EnsemblPlants" id="AET2Gv20143900.21"/>
    </source>
</evidence>
<proteinExistence type="predicted"/>
<reference evidence="1" key="5">
    <citation type="journal article" date="2021" name="G3 (Bethesda)">
        <title>Aegilops tauschii genome assembly Aet v5.0 features greater sequence contiguity and improved annotation.</title>
        <authorList>
            <person name="Wang L."/>
            <person name="Zhu T."/>
            <person name="Rodriguez J.C."/>
            <person name="Deal K.R."/>
            <person name="Dubcovsky J."/>
            <person name="McGuire P.E."/>
            <person name="Lux T."/>
            <person name="Spannagl M."/>
            <person name="Mayer K.F.X."/>
            <person name="Baldrich P."/>
            <person name="Meyers B.C."/>
            <person name="Huo N."/>
            <person name="Gu Y.Q."/>
            <person name="Zhou H."/>
            <person name="Devos K.M."/>
            <person name="Bennetzen J.L."/>
            <person name="Unver T."/>
            <person name="Budak H."/>
            <person name="Gulick P.J."/>
            <person name="Galiba G."/>
            <person name="Kalapos B."/>
            <person name="Nelson D.R."/>
            <person name="Li P."/>
            <person name="You F.M."/>
            <person name="Luo M.C."/>
            <person name="Dvorak J."/>
        </authorList>
    </citation>
    <scope>NUCLEOTIDE SEQUENCE [LARGE SCALE GENOMIC DNA]</scope>
    <source>
        <strain evidence="1">cv. AL8/78</strain>
    </source>
</reference>
<dbReference type="EnsemblPlants" id="AET2Gv20143900.21">
    <property type="protein sequence ID" value="AET2Gv20143900.21"/>
    <property type="gene ID" value="AET2Gv20143900"/>
</dbReference>
<reference evidence="2" key="1">
    <citation type="journal article" date="2014" name="Science">
        <title>Ancient hybridizations among the ancestral genomes of bread wheat.</title>
        <authorList>
            <consortium name="International Wheat Genome Sequencing Consortium,"/>
            <person name="Marcussen T."/>
            <person name="Sandve S.R."/>
            <person name="Heier L."/>
            <person name="Spannagl M."/>
            <person name="Pfeifer M."/>
            <person name="Jakobsen K.S."/>
            <person name="Wulff B.B."/>
            <person name="Steuernagel B."/>
            <person name="Mayer K.F."/>
            <person name="Olsen O.A."/>
        </authorList>
    </citation>
    <scope>NUCLEOTIDE SEQUENCE [LARGE SCALE GENOMIC DNA]</scope>
    <source>
        <strain evidence="2">cv. AL8/78</strain>
    </source>
</reference>
<evidence type="ECO:0000313" key="2">
    <source>
        <dbReference type="Proteomes" id="UP000015105"/>
    </source>
</evidence>
<reference evidence="1" key="4">
    <citation type="submission" date="2019-03" db="UniProtKB">
        <authorList>
            <consortium name="EnsemblPlants"/>
        </authorList>
    </citation>
    <scope>IDENTIFICATION</scope>
</reference>
<protein>
    <submittedName>
        <fullName evidence="1">Uncharacterized protein</fullName>
    </submittedName>
</protein>
<name>A0A453AI68_AEGTS</name>
<sequence>KMSLGYAEKLSYREDVGTVGMPEKFDSPKLLQGKV</sequence>
<reference evidence="2" key="2">
    <citation type="journal article" date="2017" name="Nat. Plants">
        <title>The Aegilops tauschii genome reveals multiple impacts of transposons.</title>
        <authorList>
            <person name="Zhao G."/>
            <person name="Zou C."/>
            <person name="Li K."/>
            <person name="Wang K."/>
            <person name="Li T."/>
            <person name="Gao L."/>
            <person name="Zhang X."/>
            <person name="Wang H."/>
            <person name="Yang Z."/>
            <person name="Liu X."/>
            <person name="Jiang W."/>
            <person name="Mao L."/>
            <person name="Kong X."/>
            <person name="Jiao Y."/>
            <person name="Jia J."/>
        </authorList>
    </citation>
    <scope>NUCLEOTIDE SEQUENCE [LARGE SCALE GENOMIC DNA]</scope>
    <source>
        <strain evidence="2">cv. AL8/78</strain>
    </source>
</reference>
<dbReference type="Proteomes" id="UP000015105">
    <property type="component" value="Chromosome 2D"/>
</dbReference>
<reference evidence="1" key="3">
    <citation type="journal article" date="2017" name="Nature">
        <title>Genome sequence of the progenitor of the wheat D genome Aegilops tauschii.</title>
        <authorList>
            <person name="Luo M.C."/>
            <person name="Gu Y.Q."/>
            <person name="Puiu D."/>
            <person name="Wang H."/>
            <person name="Twardziok S.O."/>
            <person name="Deal K.R."/>
            <person name="Huo N."/>
            <person name="Zhu T."/>
            <person name="Wang L."/>
            <person name="Wang Y."/>
            <person name="McGuire P.E."/>
            <person name="Liu S."/>
            <person name="Long H."/>
            <person name="Ramasamy R.K."/>
            <person name="Rodriguez J.C."/>
            <person name="Van S.L."/>
            <person name="Yuan L."/>
            <person name="Wang Z."/>
            <person name="Xia Z."/>
            <person name="Xiao L."/>
            <person name="Anderson O.D."/>
            <person name="Ouyang S."/>
            <person name="Liang Y."/>
            <person name="Zimin A.V."/>
            <person name="Pertea G."/>
            <person name="Qi P."/>
            <person name="Bennetzen J.L."/>
            <person name="Dai X."/>
            <person name="Dawson M.W."/>
            <person name="Muller H.G."/>
            <person name="Kugler K."/>
            <person name="Rivarola-Duarte L."/>
            <person name="Spannagl M."/>
            <person name="Mayer K.F.X."/>
            <person name="Lu F.H."/>
            <person name="Bevan M.W."/>
            <person name="Leroy P."/>
            <person name="Li P."/>
            <person name="You F.M."/>
            <person name="Sun Q."/>
            <person name="Liu Z."/>
            <person name="Lyons E."/>
            <person name="Wicker T."/>
            <person name="Salzberg S.L."/>
            <person name="Devos K.M."/>
            <person name="Dvorak J."/>
        </authorList>
    </citation>
    <scope>NUCLEOTIDE SEQUENCE [LARGE SCALE GENOMIC DNA]</scope>
    <source>
        <strain evidence="1">cv. AL8/78</strain>
    </source>
</reference>
<keyword evidence="2" id="KW-1185">Reference proteome</keyword>
<accession>A0A453AI68</accession>
<dbReference type="Gramene" id="AET2Gv20143900.21">
    <property type="protein sequence ID" value="AET2Gv20143900.21"/>
    <property type="gene ID" value="AET2Gv20143900"/>
</dbReference>
<dbReference type="AlphaFoldDB" id="A0A453AI68"/>